<organism evidence="1">
    <name type="scientific">Arundo donax</name>
    <name type="common">Giant reed</name>
    <name type="synonym">Donax arundinaceus</name>
    <dbReference type="NCBI Taxonomy" id="35708"/>
    <lineage>
        <taxon>Eukaryota</taxon>
        <taxon>Viridiplantae</taxon>
        <taxon>Streptophyta</taxon>
        <taxon>Embryophyta</taxon>
        <taxon>Tracheophyta</taxon>
        <taxon>Spermatophyta</taxon>
        <taxon>Magnoliopsida</taxon>
        <taxon>Liliopsida</taxon>
        <taxon>Poales</taxon>
        <taxon>Poaceae</taxon>
        <taxon>PACMAD clade</taxon>
        <taxon>Arundinoideae</taxon>
        <taxon>Arundineae</taxon>
        <taxon>Arundo</taxon>
    </lineage>
</organism>
<reference evidence="1" key="2">
    <citation type="journal article" date="2015" name="Data Brief">
        <title>Shoot transcriptome of the giant reed, Arundo donax.</title>
        <authorList>
            <person name="Barrero R.A."/>
            <person name="Guerrero F.D."/>
            <person name="Moolhuijzen P."/>
            <person name="Goolsby J.A."/>
            <person name="Tidwell J."/>
            <person name="Bellgard S.E."/>
            <person name="Bellgard M.I."/>
        </authorList>
    </citation>
    <scope>NUCLEOTIDE SEQUENCE</scope>
    <source>
        <tissue evidence="1">Shoot tissue taken approximately 20 cm above the soil surface</tissue>
    </source>
</reference>
<dbReference type="AlphaFoldDB" id="A0A0A8ZUM3"/>
<proteinExistence type="predicted"/>
<reference evidence="1" key="1">
    <citation type="submission" date="2014-09" db="EMBL/GenBank/DDBJ databases">
        <authorList>
            <person name="Magalhaes I.L.F."/>
            <person name="Oliveira U."/>
            <person name="Santos F.R."/>
            <person name="Vidigal T.H.D.A."/>
            <person name="Brescovit A.D."/>
            <person name="Santos A.J."/>
        </authorList>
    </citation>
    <scope>NUCLEOTIDE SEQUENCE</scope>
    <source>
        <tissue evidence="1">Shoot tissue taken approximately 20 cm above the soil surface</tissue>
    </source>
</reference>
<protein>
    <submittedName>
        <fullName evidence="1">Uncharacterized protein</fullName>
    </submittedName>
</protein>
<evidence type="ECO:0000313" key="1">
    <source>
        <dbReference type="EMBL" id="JAD38522.1"/>
    </source>
</evidence>
<sequence>MLITAMFCNLCISCAA</sequence>
<dbReference type="EMBL" id="GBRH01259373">
    <property type="protein sequence ID" value="JAD38522.1"/>
    <property type="molecule type" value="Transcribed_RNA"/>
</dbReference>
<name>A0A0A8ZUM3_ARUDO</name>
<accession>A0A0A8ZUM3</accession>